<protein>
    <recommendedName>
        <fullName evidence="2">Radical SAM core domain-containing protein</fullName>
    </recommendedName>
</protein>
<proteinExistence type="predicted"/>
<sequence length="238" mass="28159">SRAKEKRNDMSRMFLIDGKPMKTWNVWVGCRFECTYCNARKAALTRFKHFARYKDGFTPKLVEEEMTRHFKPGQFIFVAYMGDIAFATREQFLRILARIRDFPQTDFLIQSKNPKQFYDWREDWGIALPPNVYPGTTIESNRDYGLTKAPPPIERFRYLTGYPHNRKFLSIEPIMDFDLEELVRWVTLMNPDIIEVGADNYHNNLPEPPWSKVEQLLGKLREICPNVVEKEGLERLRG</sequence>
<dbReference type="Pfam" id="PF07505">
    <property type="entry name" value="DUF5131"/>
    <property type="match status" value="1"/>
</dbReference>
<dbReference type="SUPFAM" id="SSF102114">
    <property type="entry name" value="Radical SAM enzymes"/>
    <property type="match status" value="1"/>
</dbReference>
<evidence type="ECO:0008006" key="2">
    <source>
        <dbReference type="Google" id="ProtNLM"/>
    </source>
</evidence>
<dbReference type="AlphaFoldDB" id="X1T339"/>
<accession>X1T339</accession>
<dbReference type="InterPro" id="IPR058240">
    <property type="entry name" value="rSAM_sf"/>
</dbReference>
<evidence type="ECO:0000313" key="1">
    <source>
        <dbReference type="EMBL" id="GAI99742.1"/>
    </source>
</evidence>
<comment type="caution">
    <text evidence="1">The sequence shown here is derived from an EMBL/GenBank/DDBJ whole genome shotgun (WGS) entry which is preliminary data.</text>
</comment>
<reference evidence="1" key="1">
    <citation type="journal article" date="2014" name="Front. Microbiol.">
        <title>High frequency of phylogenetically diverse reductive dehalogenase-homologous genes in deep subseafloor sedimentary metagenomes.</title>
        <authorList>
            <person name="Kawai M."/>
            <person name="Futagami T."/>
            <person name="Toyoda A."/>
            <person name="Takaki Y."/>
            <person name="Nishi S."/>
            <person name="Hori S."/>
            <person name="Arai W."/>
            <person name="Tsubouchi T."/>
            <person name="Morono Y."/>
            <person name="Uchiyama I."/>
            <person name="Ito T."/>
            <person name="Fujiyama A."/>
            <person name="Inagaki F."/>
            <person name="Takami H."/>
        </authorList>
    </citation>
    <scope>NUCLEOTIDE SEQUENCE</scope>
    <source>
        <strain evidence="1">Expedition CK06-06</strain>
    </source>
</reference>
<gene>
    <name evidence="1" type="ORF">S12H4_27744</name>
</gene>
<name>X1T339_9ZZZZ</name>
<feature type="non-terminal residue" evidence="1">
    <location>
        <position position="1"/>
    </location>
</feature>
<organism evidence="1">
    <name type="scientific">marine sediment metagenome</name>
    <dbReference type="NCBI Taxonomy" id="412755"/>
    <lineage>
        <taxon>unclassified sequences</taxon>
        <taxon>metagenomes</taxon>
        <taxon>ecological metagenomes</taxon>
    </lineage>
</organism>
<dbReference type="InterPro" id="IPR011101">
    <property type="entry name" value="DUF5131"/>
</dbReference>
<dbReference type="EMBL" id="BARW01015858">
    <property type="protein sequence ID" value="GAI99742.1"/>
    <property type="molecule type" value="Genomic_DNA"/>
</dbReference>